<keyword evidence="1 4" id="KW-0808">Transferase</keyword>
<name>A0A8J2U9R0_9BACT</name>
<dbReference type="Proteomes" id="UP000607559">
    <property type="component" value="Unassembled WGS sequence"/>
</dbReference>
<feature type="domain" description="Glycosyl transferase family 1" evidence="2">
    <location>
        <begin position="177"/>
        <end position="321"/>
    </location>
</feature>
<dbReference type="InterPro" id="IPR001296">
    <property type="entry name" value="Glyco_trans_1"/>
</dbReference>
<keyword evidence="5" id="KW-1185">Reference proteome</keyword>
<sequence>MKNILIDAERTKYLHTGLYHFCRHLINALAVHNHAGEYCLSTYAPEKEQSIFNQRISVVAHSSFHKFYQPFLAQFQLFHSTFQGTNYFPFCLKGKVVLTVHDLNFLHEGEPAAKQKKYLARLEKKLERADTVVAISEFVKNDLLQYTSVYPGKVKVIHNGCNIPQGAVAQHPMYIPEAPFVFSVGTIMEKKNFHVLPAMLLKNDLHLVIAGLCLSPEYQLKIENAAKALGVQDRVHLVGVVTEAEKTWYLQHCEAFAFPSIAEGFGLPVIEAMHFGKPVLLSTCTSLPEIGGKEAYYFEHFDPEYMSDKTMKVLADYYQQNNKAMAIRQWAGKFCWNRTARQYLQEYRLLLD</sequence>
<evidence type="ECO:0000313" key="4">
    <source>
        <dbReference type="EMBL" id="GGA88764.1"/>
    </source>
</evidence>
<feature type="domain" description="Glycosyltransferase subfamily 4-like N-terminal" evidence="3">
    <location>
        <begin position="74"/>
        <end position="162"/>
    </location>
</feature>
<evidence type="ECO:0000259" key="3">
    <source>
        <dbReference type="Pfam" id="PF13439"/>
    </source>
</evidence>
<comment type="caution">
    <text evidence="4">The sequence shown here is derived from an EMBL/GenBank/DDBJ whole genome shotgun (WGS) entry which is preliminary data.</text>
</comment>
<dbReference type="Pfam" id="PF13439">
    <property type="entry name" value="Glyco_transf_4"/>
    <property type="match status" value="1"/>
</dbReference>
<protein>
    <submittedName>
        <fullName evidence="4">Glycosyl transferase</fullName>
    </submittedName>
</protein>
<evidence type="ECO:0000313" key="5">
    <source>
        <dbReference type="Proteomes" id="UP000607559"/>
    </source>
</evidence>
<reference evidence="4" key="2">
    <citation type="submission" date="2020-09" db="EMBL/GenBank/DDBJ databases">
        <authorList>
            <person name="Sun Q."/>
            <person name="Zhou Y."/>
        </authorList>
    </citation>
    <scope>NUCLEOTIDE SEQUENCE</scope>
    <source>
        <strain evidence="4">CGMCC 1.15448</strain>
    </source>
</reference>
<evidence type="ECO:0000256" key="1">
    <source>
        <dbReference type="ARBA" id="ARBA00022679"/>
    </source>
</evidence>
<accession>A0A8J2U9R0</accession>
<dbReference type="SUPFAM" id="SSF53756">
    <property type="entry name" value="UDP-Glycosyltransferase/glycogen phosphorylase"/>
    <property type="match status" value="1"/>
</dbReference>
<organism evidence="4 5">
    <name type="scientific">Puia dinghuensis</name>
    <dbReference type="NCBI Taxonomy" id="1792502"/>
    <lineage>
        <taxon>Bacteria</taxon>
        <taxon>Pseudomonadati</taxon>
        <taxon>Bacteroidota</taxon>
        <taxon>Chitinophagia</taxon>
        <taxon>Chitinophagales</taxon>
        <taxon>Chitinophagaceae</taxon>
        <taxon>Puia</taxon>
    </lineage>
</organism>
<reference evidence="4" key="1">
    <citation type="journal article" date="2014" name="Int. J. Syst. Evol. Microbiol.">
        <title>Complete genome sequence of Corynebacterium casei LMG S-19264T (=DSM 44701T), isolated from a smear-ripened cheese.</title>
        <authorList>
            <consortium name="US DOE Joint Genome Institute (JGI-PGF)"/>
            <person name="Walter F."/>
            <person name="Albersmeier A."/>
            <person name="Kalinowski J."/>
            <person name="Ruckert C."/>
        </authorList>
    </citation>
    <scope>NUCLEOTIDE SEQUENCE</scope>
    <source>
        <strain evidence="4">CGMCC 1.15448</strain>
    </source>
</reference>
<dbReference type="InterPro" id="IPR028098">
    <property type="entry name" value="Glyco_trans_4-like_N"/>
</dbReference>
<dbReference type="Gene3D" id="3.40.50.2000">
    <property type="entry name" value="Glycogen Phosphorylase B"/>
    <property type="match status" value="2"/>
</dbReference>
<dbReference type="Pfam" id="PF00534">
    <property type="entry name" value="Glycos_transf_1"/>
    <property type="match status" value="1"/>
</dbReference>
<dbReference type="EMBL" id="BMJC01000001">
    <property type="protein sequence ID" value="GGA88764.1"/>
    <property type="molecule type" value="Genomic_DNA"/>
</dbReference>
<dbReference type="RefSeq" id="WP_188929142.1">
    <property type="nucleotide sequence ID" value="NZ_BMJC01000001.1"/>
</dbReference>
<dbReference type="GO" id="GO:0009103">
    <property type="term" value="P:lipopolysaccharide biosynthetic process"/>
    <property type="evidence" value="ECO:0007669"/>
    <property type="project" value="TreeGrafter"/>
</dbReference>
<evidence type="ECO:0000259" key="2">
    <source>
        <dbReference type="Pfam" id="PF00534"/>
    </source>
</evidence>
<dbReference type="PANTHER" id="PTHR46401:SF2">
    <property type="entry name" value="GLYCOSYLTRANSFERASE WBBK-RELATED"/>
    <property type="match status" value="1"/>
</dbReference>
<dbReference type="PANTHER" id="PTHR46401">
    <property type="entry name" value="GLYCOSYLTRANSFERASE WBBK-RELATED"/>
    <property type="match status" value="1"/>
</dbReference>
<dbReference type="AlphaFoldDB" id="A0A8J2U9R0"/>
<proteinExistence type="predicted"/>
<gene>
    <name evidence="4" type="ORF">GCM10011511_09980</name>
</gene>
<dbReference type="GO" id="GO:0016757">
    <property type="term" value="F:glycosyltransferase activity"/>
    <property type="evidence" value="ECO:0007669"/>
    <property type="project" value="InterPro"/>
</dbReference>
<dbReference type="CDD" id="cd03809">
    <property type="entry name" value="GT4_MtfB-like"/>
    <property type="match status" value="1"/>
</dbReference>